<gene>
    <name evidence="2" type="ORF">L5515_006263</name>
</gene>
<dbReference type="EMBL" id="CP092624">
    <property type="protein sequence ID" value="UMM32497.1"/>
    <property type="molecule type" value="Genomic_DNA"/>
</dbReference>
<name>A0AAE9JHY2_CAEBR</name>
<organism evidence="2 3">
    <name type="scientific">Caenorhabditis briggsae</name>
    <dbReference type="NCBI Taxonomy" id="6238"/>
    <lineage>
        <taxon>Eukaryota</taxon>
        <taxon>Metazoa</taxon>
        <taxon>Ecdysozoa</taxon>
        <taxon>Nematoda</taxon>
        <taxon>Chromadorea</taxon>
        <taxon>Rhabditida</taxon>
        <taxon>Rhabditina</taxon>
        <taxon>Rhabditomorpha</taxon>
        <taxon>Rhabditoidea</taxon>
        <taxon>Rhabditidae</taxon>
        <taxon>Peloderinae</taxon>
        <taxon>Caenorhabditis</taxon>
    </lineage>
</organism>
<dbReference type="Proteomes" id="UP000829354">
    <property type="component" value="Chromosome V"/>
</dbReference>
<feature type="region of interest" description="Disordered" evidence="1">
    <location>
        <begin position="40"/>
        <end position="71"/>
    </location>
</feature>
<evidence type="ECO:0000313" key="3">
    <source>
        <dbReference type="Proteomes" id="UP000829354"/>
    </source>
</evidence>
<dbReference type="AlphaFoldDB" id="A0AAE9JHY2"/>
<accession>A0AAE9JHY2</accession>
<feature type="compositionally biased region" description="Basic residues" evidence="1">
    <location>
        <begin position="52"/>
        <end position="61"/>
    </location>
</feature>
<sequence>MNLHYRSLPSLYSSNLLFFWTESTHKTFRVACDDAVVLGSSESSEVPTERQKKTRAPRRQQSRNTGGIEFLQEQPTGRTAEWFSLGHLQGLDFLENLLIHETFFLVRAKGSSKGRDQI</sequence>
<keyword evidence="3" id="KW-1185">Reference proteome</keyword>
<protein>
    <submittedName>
        <fullName evidence="2">Uncharacterized protein</fullName>
    </submittedName>
</protein>
<evidence type="ECO:0000256" key="1">
    <source>
        <dbReference type="SAM" id="MobiDB-lite"/>
    </source>
</evidence>
<evidence type="ECO:0000313" key="2">
    <source>
        <dbReference type="EMBL" id="UMM32497.1"/>
    </source>
</evidence>
<proteinExistence type="predicted"/>
<reference evidence="2 3" key="1">
    <citation type="submission" date="2022-04" db="EMBL/GenBank/DDBJ databases">
        <title>Chromosome-level reference genomes for two strains of Caenorhabditis briggsae: an improved platform for comparative genomics.</title>
        <authorList>
            <person name="Stevens L."/>
            <person name="Andersen E."/>
        </authorList>
    </citation>
    <scope>NUCLEOTIDE SEQUENCE [LARGE SCALE GENOMIC DNA]</scope>
    <source>
        <strain evidence="2">VX34</strain>
        <tissue evidence="2">Whole-organism</tissue>
    </source>
</reference>